<evidence type="ECO:0000259" key="6">
    <source>
        <dbReference type="PROSITE" id="PS50011"/>
    </source>
</evidence>
<evidence type="ECO:0000256" key="5">
    <source>
        <dbReference type="SAM" id="SignalP"/>
    </source>
</evidence>
<name>A0A5N5NNZ0_9ROSI</name>
<dbReference type="GO" id="GO:0005776">
    <property type="term" value="C:autophagosome"/>
    <property type="evidence" value="ECO:0007669"/>
    <property type="project" value="TreeGrafter"/>
</dbReference>
<organism evidence="7 8">
    <name type="scientific">Salix brachista</name>
    <dbReference type="NCBI Taxonomy" id="2182728"/>
    <lineage>
        <taxon>Eukaryota</taxon>
        <taxon>Viridiplantae</taxon>
        <taxon>Streptophyta</taxon>
        <taxon>Embryophyta</taxon>
        <taxon>Tracheophyta</taxon>
        <taxon>Spermatophyta</taxon>
        <taxon>Magnoliopsida</taxon>
        <taxon>eudicotyledons</taxon>
        <taxon>Gunneridae</taxon>
        <taxon>Pentapetalae</taxon>
        <taxon>rosids</taxon>
        <taxon>fabids</taxon>
        <taxon>Malpighiales</taxon>
        <taxon>Salicaceae</taxon>
        <taxon>Saliceae</taxon>
        <taxon>Salix</taxon>
    </lineage>
</organism>
<dbReference type="PROSITE" id="PS50011">
    <property type="entry name" value="PROTEIN_KINASE_DOM"/>
    <property type="match status" value="1"/>
</dbReference>
<keyword evidence="5" id="KW-0732">Signal</keyword>
<evidence type="ECO:0000256" key="1">
    <source>
        <dbReference type="ARBA" id="ARBA00022679"/>
    </source>
</evidence>
<sequence>MPKPKMLSFFVMFMRFSLTLGHLPEFLQYAKSLTSSDLADTLCGSPLYMALEIIQNKKYDAKADLWSVGAVLFQLITGKPPFDGNTFPEYYDIYKAEVSTRCVEGAASRLCGSVQKPFMPKPCSAIEFTLVHEGIYLIPPAIYKMGFIEPSSACKWAEKGFIIVFDRIEKLSHNFRDLDGMALYQCDVNACLFFSHVTAFATSSSVRYVAVAADMPYAMELIFQEALAVGKSGVVDEYIENKGGVDDSNSKAMLLLHFIAEEATSLPLKPPFSSTSASRKRIQSYIFNLQSHRSHISMLQPIPEQSPDFLTK</sequence>
<dbReference type="InterPro" id="IPR011009">
    <property type="entry name" value="Kinase-like_dom_sf"/>
</dbReference>
<dbReference type="SUPFAM" id="SSF56112">
    <property type="entry name" value="Protein kinase-like (PK-like)"/>
    <property type="match status" value="1"/>
</dbReference>
<dbReference type="InterPro" id="IPR045269">
    <property type="entry name" value="Atg1-like"/>
</dbReference>
<evidence type="ECO:0000256" key="4">
    <source>
        <dbReference type="ARBA" id="ARBA00022840"/>
    </source>
</evidence>
<dbReference type="PANTHER" id="PTHR24348:SF22">
    <property type="entry name" value="NON-SPECIFIC SERINE_THREONINE PROTEIN KINASE"/>
    <property type="match status" value="1"/>
</dbReference>
<protein>
    <recommendedName>
        <fullName evidence="6">Protein kinase domain-containing protein</fullName>
    </recommendedName>
</protein>
<keyword evidence="4" id="KW-0067">ATP-binding</keyword>
<dbReference type="GO" id="GO:0000045">
    <property type="term" value="P:autophagosome assembly"/>
    <property type="evidence" value="ECO:0007669"/>
    <property type="project" value="TreeGrafter"/>
</dbReference>
<reference evidence="8" key="1">
    <citation type="journal article" date="2019" name="Gigascience">
        <title>De novo genome assembly of the endangered Acer yangbiense, a plant species with extremely small populations endemic to Yunnan Province, China.</title>
        <authorList>
            <person name="Yang J."/>
            <person name="Wariss H.M."/>
            <person name="Tao L."/>
            <person name="Zhang R."/>
            <person name="Yun Q."/>
            <person name="Hollingsworth P."/>
            <person name="Dao Z."/>
            <person name="Luo G."/>
            <person name="Guo H."/>
            <person name="Ma Y."/>
            <person name="Sun W."/>
        </authorList>
    </citation>
    <scope>NUCLEOTIDE SEQUENCE [LARGE SCALE GENOMIC DNA]</scope>
    <source>
        <strain evidence="8">cv. br00</strain>
    </source>
</reference>
<dbReference type="GO" id="GO:0004674">
    <property type="term" value="F:protein serine/threonine kinase activity"/>
    <property type="evidence" value="ECO:0007669"/>
    <property type="project" value="InterPro"/>
</dbReference>
<dbReference type="GO" id="GO:0005524">
    <property type="term" value="F:ATP binding"/>
    <property type="evidence" value="ECO:0007669"/>
    <property type="project" value="UniProtKB-KW"/>
</dbReference>
<feature type="signal peptide" evidence="5">
    <location>
        <begin position="1"/>
        <end position="21"/>
    </location>
</feature>
<feature type="domain" description="Protein kinase" evidence="6">
    <location>
        <begin position="1"/>
        <end position="137"/>
    </location>
</feature>
<gene>
    <name evidence="7" type="ORF">DKX38_003047</name>
</gene>
<dbReference type="EMBL" id="VDCV01000002">
    <property type="protein sequence ID" value="KAB5569254.1"/>
    <property type="molecule type" value="Genomic_DNA"/>
</dbReference>
<evidence type="ECO:0000256" key="2">
    <source>
        <dbReference type="ARBA" id="ARBA00022741"/>
    </source>
</evidence>
<keyword evidence="1" id="KW-0808">Transferase</keyword>
<dbReference type="GO" id="GO:0000407">
    <property type="term" value="C:phagophore assembly site"/>
    <property type="evidence" value="ECO:0007669"/>
    <property type="project" value="TreeGrafter"/>
</dbReference>
<evidence type="ECO:0000313" key="8">
    <source>
        <dbReference type="Proteomes" id="UP000326939"/>
    </source>
</evidence>
<dbReference type="GO" id="GO:0005829">
    <property type="term" value="C:cytosol"/>
    <property type="evidence" value="ECO:0007669"/>
    <property type="project" value="TreeGrafter"/>
</dbReference>
<dbReference type="Gene3D" id="1.10.510.10">
    <property type="entry name" value="Transferase(Phosphotransferase) domain 1"/>
    <property type="match status" value="1"/>
</dbReference>
<dbReference type="GO" id="GO:0010506">
    <property type="term" value="P:regulation of autophagy"/>
    <property type="evidence" value="ECO:0007669"/>
    <property type="project" value="InterPro"/>
</dbReference>
<dbReference type="PANTHER" id="PTHR24348">
    <property type="entry name" value="SERINE/THREONINE-PROTEIN KINASE UNC-51-RELATED"/>
    <property type="match status" value="1"/>
</dbReference>
<accession>A0A5N5NNZ0</accession>
<dbReference type="Proteomes" id="UP000326939">
    <property type="component" value="Chromosome 2"/>
</dbReference>
<keyword evidence="2" id="KW-0547">Nucleotide-binding</keyword>
<keyword evidence="8" id="KW-1185">Reference proteome</keyword>
<proteinExistence type="predicted"/>
<dbReference type="Pfam" id="PF00069">
    <property type="entry name" value="Pkinase"/>
    <property type="match status" value="1"/>
</dbReference>
<comment type="caution">
    <text evidence="7">The sequence shown here is derived from an EMBL/GenBank/DDBJ whole genome shotgun (WGS) entry which is preliminary data.</text>
</comment>
<dbReference type="AlphaFoldDB" id="A0A5N5NNZ0"/>
<keyword evidence="3" id="KW-0418">Kinase</keyword>
<dbReference type="GO" id="GO:0016020">
    <property type="term" value="C:membrane"/>
    <property type="evidence" value="ECO:0007669"/>
    <property type="project" value="TreeGrafter"/>
</dbReference>
<feature type="chain" id="PRO_5024403123" description="Protein kinase domain-containing protein" evidence="5">
    <location>
        <begin position="22"/>
        <end position="312"/>
    </location>
</feature>
<evidence type="ECO:0000313" key="7">
    <source>
        <dbReference type="EMBL" id="KAB5569254.1"/>
    </source>
</evidence>
<dbReference type="InterPro" id="IPR000719">
    <property type="entry name" value="Prot_kinase_dom"/>
</dbReference>
<evidence type="ECO:0000256" key="3">
    <source>
        <dbReference type="ARBA" id="ARBA00022777"/>
    </source>
</evidence>